<dbReference type="PANTHER" id="PTHR30037">
    <property type="entry name" value="DNA-3-METHYLADENINE GLYCOSYLASE 1"/>
    <property type="match status" value="1"/>
</dbReference>
<evidence type="ECO:0000313" key="2">
    <source>
        <dbReference type="EMBL" id="KRO24759.1"/>
    </source>
</evidence>
<keyword evidence="1" id="KW-0479">Metal-binding</keyword>
<dbReference type="GO" id="GO:0008725">
    <property type="term" value="F:DNA-3-methyladenine glycosylase activity"/>
    <property type="evidence" value="ECO:0007669"/>
    <property type="project" value="InterPro"/>
</dbReference>
<dbReference type="AlphaFoldDB" id="A0A0R2NG12"/>
<accession>A0A0R2NG12</accession>
<protein>
    <submittedName>
        <fullName evidence="2">Dna-3-methyladenine glycosylase i</fullName>
    </submittedName>
</protein>
<dbReference type="RefSeq" id="WP_057799821.1">
    <property type="nucleotide sequence ID" value="NZ_BJZZ01000021.1"/>
</dbReference>
<keyword evidence="1" id="KW-0862">Zinc</keyword>
<keyword evidence="3" id="KW-1185">Reference proteome</keyword>
<dbReference type="GO" id="GO:0046872">
    <property type="term" value="F:metal ion binding"/>
    <property type="evidence" value="ECO:0007669"/>
    <property type="project" value="UniProtKB-KW"/>
</dbReference>
<dbReference type="Proteomes" id="UP000051249">
    <property type="component" value="Unassembled WGS sequence"/>
</dbReference>
<proteinExistence type="predicted"/>
<dbReference type="EMBL" id="JQCQ01000022">
    <property type="protein sequence ID" value="KRO24759.1"/>
    <property type="molecule type" value="Genomic_DNA"/>
</dbReference>
<organism evidence="2 3">
    <name type="scientific">Pediococcus argentinicus</name>
    <dbReference type="NCBI Taxonomy" id="480391"/>
    <lineage>
        <taxon>Bacteria</taxon>
        <taxon>Bacillati</taxon>
        <taxon>Bacillota</taxon>
        <taxon>Bacilli</taxon>
        <taxon>Lactobacillales</taxon>
        <taxon>Lactobacillaceae</taxon>
        <taxon>Pediococcus</taxon>
    </lineage>
</organism>
<feature type="binding site" evidence="1">
    <location>
        <position position="181"/>
    </location>
    <ligand>
        <name>Zn(2+)</name>
        <dbReference type="ChEBI" id="CHEBI:29105"/>
    </ligand>
</feature>
<evidence type="ECO:0000256" key="1">
    <source>
        <dbReference type="PIRSR" id="PIRSR605019-1"/>
    </source>
</evidence>
<evidence type="ECO:0000313" key="3">
    <source>
        <dbReference type="Proteomes" id="UP000051249"/>
    </source>
</evidence>
<dbReference type="PANTHER" id="PTHR30037:SF4">
    <property type="entry name" value="DNA-3-METHYLADENINE GLYCOSYLASE I"/>
    <property type="match status" value="1"/>
</dbReference>
<dbReference type="Pfam" id="PF03352">
    <property type="entry name" value="Adenine_glyco"/>
    <property type="match status" value="1"/>
</dbReference>
<dbReference type="OrthoDB" id="9807664at2"/>
<gene>
    <name evidence="2" type="ORF">IV88_GL000742</name>
</gene>
<sequence length="190" mass="22373">MDSYVRCSRFSRGELLQKYHDEEWGIAELDSQKVFAALSYQTFQAGLEWNVILKKRAGLDEVFFNFDYNKVSEFDVVKINSMLHDSRIIRNRRKVMAVINNARIVKQMHQVGQPFGDYIWSLVDYEIFCYSNLAEIDDALNILVKRIMKDLKQKGFQFVGIKSTKYFLQAIGIINGHESDCFRYNRRLTE</sequence>
<dbReference type="Gene3D" id="1.10.340.30">
    <property type="entry name" value="Hypothetical protein, domain 2"/>
    <property type="match status" value="1"/>
</dbReference>
<dbReference type="SUPFAM" id="SSF48150">
    <property type="entry name" value="DNA-glycosylase"/>
    <property type="match status" value="1"/>
</dbReference>
<dbReference type="PATRIC" id="fig|480391.4.peg.753"/>
<reference evidence="2 3" key="1">
    <citation type="journal article" date="2015" name="Genome Announc.">
        <title>Expanding the biotechnology potential of lactobacilli through comparative genomics of 213 strains and associated genera.</title>
        <authorList>
            <person name="Sun Z."/>
            <person name="Harris H.M."/>
            <person name="McCann A."/>
            <person name="Guo C."/>
            <person name="Argimon S."/>
            <person name="Zhang W."/>
            <person name="Yang X."/>
            <person name="Jeffery I.B."/>
            <person name="Cooney J.C."/>
            <person name="Kagawa T.F."/>
            <person name="Liu W."/>
            <person name="Song Y."/>
            <person name="Salvetti E."/>
            <person name="Wrobel A."/>
            <person name="Rasinkangas P."/>
            <person name="Parkhill J."/>
            <person name="Rea M.C."/>
            <person name="O'Sullivan O."/>
            <person name="Ritari J."/>
            <person name="Douillard F.P."/>
            <person name="Paul Ross R."/>
            <person name="Yang R."/>
            <person name="Briner A.E."/>
            <person name="Felis G.E."/>
            <person name="de Vos W.M."/>
            <person name="Barrangou R."/>
            <person name="Klaenhammer T.R."/>
            <person name="Caufield P.W."/>
            <person name="Cui Y."/>
            <person name="Zhang H."/>
            <person name="O'Toole P.W."/>
        </authorList>
    </citation>
    <scope>NUCLEOTIDE SEQUENCE [LARGE SCALE GENOMIC DNA]</scope>
    <source>
        <strain evidence="2 3">DSM 23026</strain>
    </source>
</reference>
<dbReference type="InterPro" id="IPR052891">
    <property type="entry name" value="DNA-3mA_glycosylase"/>
</dbReference>
<feature type="binding site" evidence="1">
    <location>
        <position position="7"/>
    </location>
    <ligand>
        <name>Zn(2+)</name>
        <dbReference type="ChEBI" id="CHEBI:29105"/>
    </ligand>
</feature>
<feature type="binding site" evidence="1">
    <location>
        <position position="20"/>
    </location>
    <ligand>
        <name>Zn(2+)</name>
        <dbReference type="ChEBI" id="CHEBI:29105"/>
    </ligand>
</feature>
<feature type="binding site" evidence="1">
    <location>
        <position position="177"/>
    </location>
    <ligand>
        <name>Zn(2+)</name>
        <dbReference type="ChEBI" id="CHEBI:29105"/>
    </ligand>
</feature>
<dbReference type="GO" id="GO:0006284">
    <property type="term" value="P:base-excision repair"/>
    <property type="evidence" value="ECO:0007669"/>
    <property type="project" value="InterPro"/>
</dbReference>
<dbReference type="InterPro" id="IPR011257">
    <property type="entry name" value="DNA_glycosylase"/>
</dbReference>
<dbReference type="InterPro" id="IPR005019">
    <property type="entry name" value="Adenine_glyco"/>
</dbReference>
<name>A0A0R2NG12_9LACO</name>
<comment type="caution">
    <text evidence="2">The sequence shown here is derived from an EMBL/GenBank/DDBJ whole genome shotgun (WGS) entry which is preliminary data.</text>
</comment>